<comment type="similarity">
    <text evidence="1">Belongs to the peptidase M1 family.</text>
</comment>
<dbReference type="SUPFAM" id="SSF55486">
    <property type="entry name" value="Metalloproteases ('zincins'), catalytic domain"/>
    <property type="match status" value="2"/>
</dbReference>
<evidence type="ECO:0000259" key="4">
    <source>
        <dbReference type="Pfam" id="PF17900"/>
    </source>
</evidence>
<dbReference type="InterPro" id="IPR014782">
    <property type="entry name" value="Peptidase_M1_dom"/>
</dbReference>
<feature type="domain" description="ERAP1-like C-terminal" evidence="3">
    <location>
        <begin position="428"/>
        <end position="589"/>
    </location>
</feature>
<organism evidence="5 6">
    <name type="scientific">Cyphomyrmex costatus</name>
    <dbReference type="NCBI Taxonomy" id="456900"/>
    <lineage>
        <taxon>Eukaryota</taxon>
        <taxon>Metazoa</taxon>
        <taxon>Ecdysozoa</taxon>
        <taxon>Arthropoda</taxon>
        <taxon>Hexapoda</taxon>
        <taxon>Insecta</taxon>
        <taxon>Pterygota</taxon>
        <taxon>Neoptera</taxon>
        <taxon>Endopterygota</taxon>
        <taxon>Hymenoptera</taxon>
        <taxon>Apocrita</taxon>
        <taxon>Aculeata</taxon>
        <taxon>Formicoidea</taxon>
        <taxon>Formicidae</taxon>
        <taxon>Myrmicinae</taxon>
        <taxon>Cyphomyrmex</taxon>
    </lineage>
</organism>
<evidence type="ECO:0000259" key="3">
    <source>
        <dbReference type="Pfam" id="PF11838"/>
    </source>
</evidence>
<dbReference type="GO" id="GO:0016020">
    <property type="term" value="C:membrane"/>
    <property type="evidence" value="ECO:0007669"/>
    <property type="project" value="TreeGrafter"/>
</dbReference>
<dbReference type="GO" id="GO:0070006">
    <property type="term" value="F:metalloaminopeptidase activity"/>
    <property type="evidence" value="ECO:0007669"/>
    <property type="project" value="TreeGrafter"/>
</dbReference>
<dbReference type="SUPFAM" id="SSF63737">
    <property type="entry name" value="Leukotriene A4 hydrolase N-terminal domain"/>
    <property type="match status" value="2"/>
</dbReference>
<feature type="domain" description="ERAP1-like C-terminal" evidence="3">
    <location>
        <begin position="1136"/>
        <end position="1228"/>
    </location>
</feature>
<reference evidence="5 6" key="1">
    <citation type="submission" date="2016-03" db="EMBL/GenBank/DDBJ databases">
        <title>Cyphomyrmex costatus WGS genome.</title>
        <authorList>
            <person name="Nygaard S."/>
            <person name="Hu H."/>
            <person name="Boomsma J."/>
            <person name="Zhang G."/>
        </authorList>
    </citation>
    <scope>NUCLEOTIDE SEQUENCE [LARGE SCALE GENOMIC DNA]</scope>
    <source>
        <strain evidence="5">MS0001</strain>
        <tissue evidence="5">Whole body</tissue>
    </source>
</reference>
<dbReference type="PANTHER" id="PTHR11533">
    <property type="entry name" value="PROTEASE M1 ZINC METALLOPROTEASE"/>
    <property type="match status" value="1"/>
</dbReference>
<evidence type="ECO:0000259" key="2">
    <source>
        <dbReference type="Pfam" id="PF01433"/>
    </source>
</evidence>
<dbReference type="GO" id="GO:0043171">
    <property type="term" value="P:peptide catabolic process"/>
    <property type="evidence" value="ECO:0007669"/>
    <property type="project" value="TreeGrafter"/>
</dbReference>
<proteinExistence type="inferred from homology"/>
<feature type="domain" description="Aminopeptidase N-like N-terminal" evidence="4">
    <location>
        <begin position="10"/>
        <end position="145"/>
    </location>
</feature>
<dbReference type="STRING" id="456900.A0A195CEH8"/>
<dbReference type="Gene3D" id="1.25.50.20">
    <property type="match status" value="2"/>
</dbReference>
<dbReference type="Proteomes" id="UP000078542">
    <property type="component" value="Unassembled WGS sequence"/>
</dbReference>
<keyword evidence="5" id="KW-0378">Hydrolase</keyword>
<sequence length="1248" mass="148659">MYTRKTKLVGRNGVTHKPMKYSYTPETNILDIEFFDLVIPGIYTLNIEMMDYISDKNINGLIRTSYMNEDEDTVWVIVPHIQETGTRQLFPCWDERHLKTTFTISVKHPENFIALSNMPKRKLKNDDIEHNFKWEYFYTTPAISTSQVSIILCNFLHVNINKNVNLWYRKSFPQINSLFYAQQVMKNISFHLEYEFGGIKIPKIDHIVIPRFSYNITTKLGFVFYSERELIYHEELGHIMNRIEIARSITRKTALQWFGDTLDLFVVQSQNEGLYFDSYFDRFPLFNTVSNIESIFNFPRYKVLIFLRMYRDLITDVVFRNGLRTYLHKLTFNSTSVSEFWSILQDLTKEYSCDFVSWLDFDHYPVVSWKQKHLLWSVLTYNSNSSNNRWWIPIRIMRNTTLSKVIKVWLTPQVQYKYFKGIPNNDAVMLDIQHAAYYRVNYKSKNWRRIGYYLKSGGYKNISVINCVKLIDDACHFLMTHQLNVSIFWKLTRYLPYETNFVAWYPIIKMLERISDMILYSQKDTNFMKFKEKMKQLLEISMKKIRYNEISTEDDFLKNLRRELARWACIFEVPSCMEAAKMKLEESIEYPKQHKKTLKPTDVQILTMADTEIFNDTYFNGTTHIMINILQAIKSIKLHIQTVNIKHSSIQLIDIHRTIHSPNKTIYDSTKNILHLDFIEVIYPGLYTLKICTTSRISNYDSEKNIFINTNYWSNDSQDMWSIAPNIQDIGAKTLFPCWDEPHLKTTFLVSVRHNPHFNVLSNMPIREAIREFHIKDVVTEYIQWTHNGHTQWTHFYPTPPISTYQFVIVINHMSKVKFKEKIEDKLNMTLWCKWKYCLFEKVVATRHKSLDLHMYIINKLTLHMKSVFKGIKFPKIDHIVLPNCPYNITSKWGVIFYSDTDIIYDHASDRFMRKIEFERRIAYKVAQQWFGYPVSSTWLNNVWLHDGLAIFFAEDAIAKIYNDSELMNLFIIQNQYDSLNLDSYYDLNFPIINTVPDFESLLNFPRYIKVIAVLRMLQNIVTDSVFRRGIHIYLNQHSSNFVNISDFWSIQENLAKESYPCDFKFWLFNKHYPIISCKHKNRNIVKLTQYCNLSKNTKWPLPINIEVKTSFPEKTKLYLTQQMHTHFFKVPVNKLIILNSQQTGQYRVYYDSENWLNIANYLNSGKYEDVNVIDRAKFIDDAFHMVIDHQLNGSVFWNLTKHLSQETDYVAWFPMIKALEYISTVFPLSKDEETNFTHVKVMGDSYY</sequence>
<gene>
    <name evidence="5" type="ORF">ALC62_10829</name>
</gene>
<feature type="domain" description="Aminopeptidase N-like N-terminal" evidence="4">
    <location>
        <begin position="615"/>
        <end position="805"/>
    </location>
</feature>
<dbReference type="Pfam" id="PF11838">
    <property type="entry name" value="ERAP1_C"/>
    <property type="match status" value="2"/>
</dbReference>
<name>A0A195CEH8_9HYME</name>
<dbReference type="Gene3D" id="2.60.40.1910">
    <property type="match status" value="2"/>
</dbReference>
<dbReference type="PANTHER" id="PTHR11533:SF294">
    <property type="entry name" value="THYROTROPIN-RELEASING HORMONE-DEGRADING ECTOENZYME"/>
    <property type="match status" value="1"/>
</dbReference>
<dbReference type="GO" id="GO:0005615">
    <property type="term" value="C:extracellular space"/>
    <property type="evidence" value="ECO:0007669"/>
    <property type="project" value="TreeGrafter"/>
</dbReference>
<evidence type="ECO:0000256" key="1">
    <source>
        <dbReference type="ARBA" id="ARBA00010136"/>
    </source>
</evidence>
<accession>A0A195CEH8</accession>
<dbReference type="InterPro" id="IPR050344">
    <property type="entry name" value="Peptidase_M1_aminopeptidases"/>
</dbReference>
<keyword evidence="5" id="KW-0645">Protease</keyword>
<evidence type="ECO:0000313" key="6">
    <source>
        <dbReference type="Proteomes" id="UP000078542"/>
    </source>
</evidence>
<dbReference type="GO" id="GO:0008270">
    <property type="term" value="F:zinc ion binding"/>
    <property type="evidence" value="ECO:0007669"/>
    <property type="project" value="InterPro"/>
</dbReference>
<dbReference type="InterPro" id="IPR042097">
    <property type="entry name" value="Aminopeptidase_N-like_N_sf"/>
</dbReference>
<dbReference type="InterPro" id="IPR027268">
    <property type="entry name" value="Peptidase_M4/M1_CTD_sf"/>
</dbReference>
<dbReference type="Gene3D" id="2.60.40.1730">
    <property type="entry name" value="tricorn interacting facor f3 domain"/>
    <property type="match status" value="2"/>
</dbReference>
<dbReference type="GO" id="GO:0042277">
    <property type="term" value="F:peptide binding"/>
    <property type="evidence" value="ECO:0007669"/>
    <property type="project" value="TreeGrafter"/>
</dbReference>
<protein>
    <submittedName>
        <fullName evidence="5">Aminopeptidase N</fullName>
    </submittedName>
</protein>
<dbReference type="GO" id="GO:0006508">
    <property type="term" value="P:proteolysis"/>
    <property type="evidence" value="ECO:0007669"/>
    <property type="project" value="TreeGrafter"/>
</dbReference>
<keyword evidence="6" id="KW-1185">Reference proteome</keyword>
<feature type="domain" description="Peptidase M1 membrane alanine aminopeptidase" evidence="2">
    <location>
        <begin position="873"/>
        <end position="1054"/>
    </location>
</feature>
<dbReference type="InterPro" id="IPR045357">
    <property type="entry name" value="Aminopeptidase_N-like_N"/>
</dbReference>
<evidence type="ECO:0000313" key="5">
    <source>
        <dbReference type="EMBL" id="KYM98473.1"/>
    </source>
</evidence>
<keyword evidence="5" id="KW-0031">Aminopeptidase</keyword>
<dbReference type="Pfam" id="PF17900">
    <property type="entry name" value="Peptidase_M1_N"/>
    <property type="match status" value="2"/>
</dbReference>
<dbReference type="InterPro" id="IPR024571">
    <property type="entry name" value="ERAP1-like_C_dom"/>
</dbReference>
<dbReference type="EMBL" id="KQ977957">
    <property type="protein sequence ID" value="KYM98473.1"/>
    <property type="molecule type" value="Genomic_DNA"/>
</dbReference>
<dbReference type="Pfam" id="PF01433">
    <property type="entry name" value="Peptidase_M1"/>
    <property type="match status" value="1"/>
</dbReference>
<dbReference type="Gene3D" id="1.10.390.10">
    <property type="entry name" value="Neutral Protease Domain 2"/>
    <property type="match status" value="3"/>
</dbReference>
<dbReference type="AlphaFoldDB" id="A0A195CEH8"/>
<dbReference type="GO" id="GO:0005737">
    <property type="term" value="C:cytoplasm"/>
    <property type="evidence" value="ECO:0007669"/>
    <property type="project" value="TreeGrafter"/>
</dbReference>